<name>A0A9N9IWT9_9GLOM</name>
<sequence length="67" mass="7778">MNVGELPVDKTYIENAKDKVEFMQGVFSNKINLEPNVQGNMSARFKEISARYDELEALYETAYEIER</sequence>
<keyword evidence="2" id="KW-1185">Reference proteome</keyword>
<gene>
    <name evidence="1" type="ORF">FCALED_LOCUS16501</name>
</gene>
<comment type="caution">
    <text evidence="1">The sequence shown here is derived from an EMBL/GenBank/DDBJ whole genome shotgun (WGS) entry which is preliminary data.</text>
</comment>
<evidence type="ECO:0000313" key="1">
    <source>
        <dbReference type="EMBL" id="CAG8754283.1"/>
    </source>
</evidence>
<feature type="non-terminal residue" evidence="1">
    <location>
        <position position="67"/>
    </location>
</feature>
<dbReference type="Proteomes" id="UP000789570">
    <property type="component" value="Unassembled WGS sequence"/>
</dbReference>
<proteinExistence type="predicted"/>
<protein>
    <submittedName>
        <fullName evidence="1">5056_t:CDS:1</fullName>
    </submittedName>
</protein>
<evidence type="ECO:0000313" key="2">
    <source>
        <dbReference type="Proteomes" id="UP000789570"/>
    </source>
</evidence>
<organism evidence="1 2">
    <name type="scientific">Funneliformis caledonium</name>
    <dbReference type="NCBI Taxonomy" id="1117310"/>
    <lineage>
        <taxon>Eukaryota</taxon>
        <taxon>Fungi</taxon>
        <taxon>Fungi incertae sedis</taxon>
        <taxon>Mucoromycota</taxon>
        <taxon>Glomeromycotina</taxon>
        <taxon>Glomeromycetes</taxon>
        <taxon>Glomerales</taxon>
        <taxon>Glomeraceae</taxon>
        <taxon>Funneliformis</taxon>
    </lineage>
</organism>
<dbReference type="AlphaFoldDB" id="A0A9N9IWT9"/>
<accession>A0A9N9IWT9</accession>
<reference evidence="1" key="1">
    <citation type="submission" date="2021-06" db="EMBL/GenBank/DDBJ databases">
        <authorList>
            <person name="Kallberg Y."/>
            <person name="Tangrot J."/>
            <person name="Rosling A."/>
        </authorList>
    </citation>
    <scope>NUCLEOTIDE SEQUENCE</scope>
    <source>
        <strain evidence="1">UK204</strain>
    </source>
</reference>
<dbReference type="EMBL" id="CAJVPQ010019595">
    <property type="protein sequence ID" value="CAG8754283.1"/>
    <property type="molecule type" value="Genomic_DNA"/>
</dbReference>